<feature type="transmembrane region" description="Helical" evidence="17">
    <location>
        <begin position="450"/>
        <end position="469"/>
    </location>
</feature>
<dbReference type="GO" id="GO:0033300">
    <property type="term" value="F:dehydroascorbic acid transmembrane transporter activity"/>
    <property type="evidence" value="ECO:0007669"/>
    <property type="project" value="UniProtKB-ARBA"/>
</dbReference>
<evidence type="ECO:0000256" key="8">
    <source>
        <dbReference type="ARBA" id="ARBA00022989"/>
    </source>
</evidence>
<dbReference type="GO" id="GO:0005886">
    <property type="term" value="C:plasma membrane"/>
    <property type="evidence" value="ECO:0007669"/>
    <property type="project" value="UniProtKB-SubCell"/>
</dbReference>
<protein>
    <recommendedName>
        <fullName evidence="13">Solute carrier family 2, facilitated glucose transporter member 8</fullName>
    </recommendedName>
    <alternativeName>
        <fullName evidence="14">Glucose transporter type 8</fullName>
    </alternativeName>
    <alternativeName>
        <fullName evidence="15">Glucose transporter type X1</fullName>
    </alternativeName>
</protein>
<evidence type="ECO:0000256" key="3">
    <source>
        <dbReference type="ARBA" id="ARBA00001787"/>
    </source>
</evidence>
<dbReference type="InterPro" id="IPR020846">
    <property type="entry name" value="MFS_dom"/>
</dbReference>
<keyword evidence="8 17" id="KW-1133">Transmembrane helix</keyword>
<evidence type="ECO:0000259" key="18">
    <source>
        <dbReference type="PROSITE" id="PS50850"/>
    </source>
</evidence>
<feature type="transmembrane region" description="Helical" evidence="17">
    <location>
        <begin position="270"/>
        <end position="292"/>
    </location>
</feature>
<comment type="catalytic activity">
    <reaction evidence="3">
        <text>L-dehydroascorbate(out) = L-dehydroascorbate(in)</text>
        <dbReference type="Rhea" id="RHEA:60380"/>
        <dbReference type="ChEBI" id="CHEBI:58539"/>
    </reaction>
</comment>
<dbReference type="NCBIfam" id="TIGR00879">
    <property type="entry name" value="SP"/>
    <property type="match status" value="1"/>
</dbReference>
<dbReference type="PANTHER" id="PTHR48021:SF18">
    <property type="entry name" value="SOLUTE CARRIER FAMILY 2, FACILITATED GLUCOSE TRANSPORTER MEMBER 8"/>
    <property type="match status" value="1"/>
</dbReference>
<evidence type="ECO:0000256" key="2">
    <source>
        <dbReference type="ARBA" id="ARBA00000618"/>
    </source>
</evidence>
<dbReference type="SUPFAM" id="SSF103473">
    <property type="entry name" value="MFS general substrate transporter"/>
    <property type="match status" value="1"/>
</dbReference>
<keyword evidence="6" id="KW-1003">Cell membrane</keyword>
<reference evidence="19" key="1">
    <citation type="thesis" date="2020" institute="ProQuest LLC" country="789 East Eisenhower Parkway, Ann Arbor, MI, USA">
        <title>Comparative Genomics and Chromosome Evolution.</title>
        <authorList>
            <person name="Mudd A.B."/>
        </authorList>
    </citation>
    <scope>NUCLEOTIDE SEQUENCE</scope>
    <source>
        <strain evidence="19">HN-11 Male</strain>
        <tissue evidence="19">Kidney and liver</tissue>
    </source>
</reference>
<comment type="catalytic activity">
    <reaction evidence="11">
        <text>alpha,alpha-trehalose(in) = alpha,alpha-trehalose(out)</text>
        <dbReference type="Rhea" id="RHEA:17629"/>
        <dbReference type="ChEBI" id="CHEBI:16551"/>
    </reaction>
</comment>
<dbReference type="PROSITE" id="PS00216">
    <property type="entry name" value="SUGAR_TRANSPORT_1"/>
    <property type="match status" value="2"/>
</dbReference>
<evidence type="ECO:0000256" key="13">
    <source>
        <dbReference type="ARBA" id="ARBA00067382"/>
    </source>
</evidence>
<feature type="transmembrane region" description="Helical" evidence="17">
    <location>
        <begin position="130"/>
        <end position="150"/>
    </location>
</feature>
<dbReference type="InterPro" id="IPR005828">
    <property type="entry name" value="MFS_sugar_transport-like"/>
</dbReference>
<evidence type="ECO:0000313" key="20">
    <source>
        <dbReference type="Proteomes" id="UP000770717"/>
    </source>
</evidence>
<dbReference type="AlphaFoldDB" id="A0A8J6JRV0"/>
<comment type="function">
    <text evidence="12">Insulin-regulated facilitative hexose transporter that mediates the transport of glucose and fructose. Facilitates hepatic influx of dietary trehalose, which in turn inhibits glucose and fructose influx triggering a starvation signal and hepatic autophagy through activation of AMPK and ULK1. Also able to mediate the transport of dehydroascorbate.</text>
</comment>
<comment type="caution">
    <text evidence="19">The sequence shown here is derived from an EMBL/GenBank/DDBJ whole genome shotgun (WGS) entry which is preliminary data.</text>
</comment>
<evidence type="ECO:0000256" key="16">
    <source>
        <dbReference type="RuleBase" id="RU003346"/>
    </source>
</evidence>
<feature type="transmembrane region" description="Helical" evidence="17">
    <location>
        <begin position="32"/>
        <end position="57"/>
    </location>
</feature>
<evidence type="ECO:0000313" key="19">
    <source>
        <dbReference type="EMBL" id="KAG9468621.1"/>
    </source>
</evidence>
<name>A0A8J6JRV0_ELECQ</name>
<evidence type="ECO:0000256" key="1">
    <source>
        <dbReference type="ARBA" id="ARBA00000590"/>
    </source>
</evidence>
<dbReference type="InterPro" id="IPR050549">
    <property type="entry name" value="MFS_Trehalose_Transporter"/>
</dbReference>
<evidence type="ECO:0000256" key="17">
    <source>
        <dbReference type="SAM" id="Phobius"/>
    </source>
</evidence>
<keyword evidence="10" id="KW-0325">Glycoprotein</keyword>
<comment type="similarity">
    <text evidence="5">Belongs to the major facilitator superfamily. Sugar transporter (TC 2.A.1.1) family. Glucose transporter subfamily.</text>
</comment>
<feature type="domain" description="Major facilitator superfamily (MFS) profile" evidence="18">
    <location>
        <begin position="31"/>
        <end position="473"/>
    </location>
</feature>
<evidence type="ECO:0000256" key="9">
    <source>
        <dbReference type="ARBA" id="ARBA00023136"/>
    </source>
</evidence>
<evidence type="ECO:0000256" key="11">
    <source>
        <dbReference type="ARBA" id="ARBA00052140"/>
    </source>
</evidence>
<feature type="transmembrane region" description="Helical" evidence="17">
    <location>
        <begin position="333"/>
        <end position="353"/>
    </location>
</feature>
<evidence type="ECO:0000256" key="7">
    <source>
        <dbReference type="ARBA" id="ARBA00022692"/>
    </source>
</evidence>
<evidence type="ECO:0000256" key="12">
    <source>
        <dbReference type="ARBA" id="ARBA00059062"/>
    </source>
</evidence>
<keyword evidence="7 17" id="KW-0812">Transmembrane</keyword>
<dbReference type="InterPro" id="IPR036259">
    <property type="entry name" value="MFS_trans_sf"/>
</dbReference>
<dbReference type="Pfam" id="PF00083">
    <property type="entry name" value="Sugar_tr"/>
    <property type="match status" value="1"/>
</dbReference>
<evidence type="ECO:0000256" key="15">
    <source>
        <dbReference type="ARBA" id="ARBA00080242"/>
    </source>
</evidence>
<organism evidence="19 20">
    <name type="scientific">Eleutherodactylus coqui</name>
    <name type="common">Puerto Rican coqui</name>
    <dbReference type="NCBI Taxonomy" id="57060"/>
    <lineage>
        <taxon>Eukaryota</taxon>
        <taxon>Metazoa</taxon>
        <taxon>Chordata</taxon>
        <taxon>Craniata</taxon>
        <taxon>Vertebrata</taxon>
        <taxon>Euteleostomi</taxon>
        <taxon>Amphibia</taxon>
        <taxon>Batrachia</taxon>
        <taxon>Anura</taxon>
        <taxon>Neobatrachia</taxon>
        <taxon>Hyloidea</taxon>
        <taxon>Eleutherodactylidae</taxon>
        <taxon>Eleutherodactylinae</taxon>
        <taxon>Eleutherodactylus</taxon>
        <taxon>Eleutherodactylus</taxon>
    </lineage>
</organism>
<comment type="subcellular location">
    <subcellularLocation>
        <location evidence="4">Cell membrane</location>
        <topology evidence="4">Multi-pass membrane protein</topology>
    </subcellularLocation>
</comment>
<feature type="transmembrane region" description="Helical" evidence="17">
    <location>
        <begin position="162"/>
        <end position="181"/>
    </location>
</feature>
<feature type="transmembrane region" description="Helical" evidence="17">
    <location>
        <begin position="104"/>
        <end position="124"/>
    </location>
</feature>
<accession>A0A8J6JRV0</accession>
<comment type="catalytic activity">
    <reaction evidence="1">
        <text>D-fructose(out) = D-fructose(in)</text>
        <dbReference type="Rhea" id="RHEA:60372"/>
        <dbReference type="ChEBI" id="CHEBI:37721"/>
    </reaction>
</comment>
<dbReference type="Proteomes" id="UP000770717">
    <property type="component" value="Unassembled WGS sequence"/>
</dbReference>
<dbReference type="PROSITE" id="PS50850">
    <property type="entry name" value="MFS"/>
    <property type="match status" value="1"/>
</dbReference>
<keyword evidence="20" id="KW-1185">Reference proteome</keyword>
<dbReference type="OrthoDB" id="6612291at2759"/>
<gene>
    <name evidence="19" type="ORF">GDO78_022302</name>
</gene>
<proteinExistence type="inferred from homology"/>
<dbReference type="FunFam" id="1.20.1250.20:FF:000055">
    <property type="entry name" value="Facilitated trehalose transporter Tret1-2 homolog"/>
    <property type="match status" value="1"/>
</dbReference>
<dbReference type="PROSITE" id="PS00217">
    <property type="entry name" value="SUGAR_TRANSPORT_2"/>
    <property type="match status" value="1"/>
</dbReference>
<evidence type="ECO:0000256" key="5">
    <source>
        <dbReference type="ARBA" id="ARBA00007004"/>
    </source>
</evidence>
<sequence length="499" mass="54231">MDDGDLQPLLNPSGSSELQQSRYLSNVRNRNLYLATLGAVLGPLSFGFVLGFSSPAISDLKNEGDPRLILDKEMASWFGSIVTIGAAAGGILGGWLVDRVGRKLSLMLCALPFVLGFTLIISAQNVWMLLSGRVLSGLASGVTSLVVPVYISETSHSRVRGALGSCVQLMVVTGIVGAYIAGMMVGWRWLAVVCSVPPVVMLTFMCFMPETPRYLISQEKRAEAMAALRFLRGPDVDHEWEFRQIEGSGEQQDDRLKMADLRKPSIYKPFIIGVLLMFFQQATGINAVMFYADMIFEEANFKNSSLASVVVGLVQVAFTAVAALIMDRAGRKVLLVLSGVVMAVSTTLLGVYFRVSVAHMNNSLDLTVPVDMVDSATDQLAWLALLSMGLFIAGFAIGWGPIPWLLMSEIFPLRARGVASGVCVVTNWGCAFLVTKVFHNLLDLLTSYGTFWLFAAFCGLNVFFTILCIPETKGKTLEQIESYFQQSSGRGRSGSSSIQ</sequence>
<dbReference type="EMBL" id="WNTK01000799">
    <property type="protein sequence ID" value="KAG9468621.1"/>
    <property type="molecule type" value="Genomic_DNA"/>
</dbReference>
<dbReference type="InterPro" id="IPR005829">
    <property type="entry name" value="Sugar_transporter_CS"/>
</dbReference>
<dbReference type="PRINTS" id="PR00171">
    <property type="entry name" value="SUGRTRNSPORT"/>
</dbReference>
<dbReference type="Gene3D" id="1.20.1250.20">
    <property type="entry name" value="MFS general substrate transporter like domains"/>
    <property type="match status" value="1"/>
</dbReference>
<evidence type="ECO:0000256" key="10">
    <source>
        <dbReference type="ARBA" id="ARBA00023180"/>
    </source>
</evidence>
<feature type="transmembrane region" description="Helical" evidence="17">
    <location>
        <begin position="418"/>
        <end position="438"/>
    </location>
</feature>
<keyword evidence="16" id="KW-0813">Transport</keyword>
<evidence type="ECO:0000256" key="4">
    <source>
        <dbReference type="ARBA" id="ARBA00004651"/>
    </source>
</evidence>
<evidence type="ECO:0000256" key="14">
    <source>
        <dbReference type="ARBA" id="ARBA00077395"/>
    </source>
</evidence>
<feature type="transmembrane region" description="Helical" evidence="17">
    <location>
        <begin position="77"/>
        <end position="97"/>
    </location>
</feature>
<comment type="catalytic activity">
    <reaction evidence="2">
        <text>D-glucose(out) = D-glucose(in)</text>
        <dbReference type="Rhea" id="RHEA:60376"/>
        <dbReference type="ChEBI" id="CHEBI:4167"/>
    </reaction>
</comment>
<feature type="transmembrane region" description="Helical" evidence="17">
    <location>
        <begin position="304"/>
        <end position="326"/>
    </location>
</feature>
<dbReference type="GO" id="GO:1904659">
    <property type="term" value="P:D-glucose transmembrane transport"/>
    <property type="evidence" value="ECO:0007669"/>
    <property type="project" value="TreeGrafter"/>
</dbReference>
<evidence type="ECO:0000256" key="6">
    <source>
        <dbReference type="ARBA" id="ARBA00022475"/>
    </source>
</evidence>
<keyword evidence="9 17" id="KW-0472">Membrane</keyword>
<feature type="transmembrane region" description="Helical" evidence="17">
    <location>
        <begin position="380"/>
        <end position="406"/>
    </location>
</feature>
<dbReference type="InterPro" id="IPR003663">
    <property type="entry name" value="Sugar/inositol_transpt"/>
</dbReference>
<feature type="transmembrane region" description="Helical" evidence="17">
    <location>
        <begin position="187"/>
        <end position="208"/>
    </location>
</feature>
<dbReference type="PANTHER" id="PTHR48021">
    <property type="match status" value="1"/>
</dbReference>